<protein>
    <recommendedName>
        <fullName evidence="2">Xylanolytic transcriptional activator regulatory domain-containing protein</fullName>
    </recommendedName>
</protein>
<dbReference type="Pfam" id="PF04082">
    <property type="entry name" value="Fungal_trans"/>
    <property type="match status" value="1"/>
</dbReference>
<dbReference type="GO" id="GO:0003677">
    <property type="term" value="F:DNA binding"/>
    <property type="evidence" value="ECO:0007669"/>
    <property type="project" value="InterPro"/>
</dbReference>
<accession>A0A0D2K6S2</accession>
<dbReference type="GeneID" id="27708886"/>
<dbReference type="VEuPathDB" id="FungiDB:Z520_03140"/>
<proteinExistence type="predicted"/>
<dbReference type="GO" id="GO:0006351">
    <property type="term" value="P:DNA-templated transcription"/>
    <property type="evidence" value="ECO:0007669"/>
    <property type="project" value="InterPro"/>
</dbReference>
<dbReference type="RefSeq" id="XP_016635710.1">
    <property type="nucleotide sequence ID" value="XM_016773653.1"/>
</dbReference>
<reference evidence="3 4" key="1">
    <citation type="submission" date="2015-01" db="EMBL/GenBank/DDBJ databases">
        <title>The Genome Sequence of Fonsecaea multimorphosa CBS 102226.</title>
        <authorList>
            <consortium name="The Broad Institute Genomics Platform"/>
            <person name="Cuomo C."/>
            <person name="de Hoog S."/>
            <person name="Gorbushina A."/>
            <person name="Stielow B."/>
            <person name="Teixiera M."/>
            <person name="Abouelleil A."/>
            <person name="Chapman S.B."/>
            <person name="Priest M."/>
            <person name="Young S.K."/>
            <person name="Wortman J."/>
            <person name="Nusbaum C."/>
            <person name="Birren B."/>
        </authorList>
    </citation>
    <scope>NUCLEOTIDE SEQUENCE [LARGE SCALE GENOMIC DNA]</scope>
    <source>
        <strain evidence="3 4">CBS 102226</strain>
    </source>
</reference>
<feature type="domain" description="Xylanolytic transcriptional activator regulatory" evidence="2">
    <location>
        <begin position="97"/>
        <end position="252"/>
    </location>
</feature>
<dbReference type="OrthoDB" id="4145260at2759"/>
<gene>
    <name evidence="3" type="ORF">Z520_03140</name>
</gene>
<dbReference type="GO" id="GO:0003700">
    <property type="term" value="F:DNA-binding transcription factor activity"/>
    <property type="evidence" value="ECO:0007669"/>
    <property type="project" value="InterPro"/>
</dbReference>
<dbReference type="EMBL" id="KN848065">
    <property type="protein sequence ID" value="KIY01588.1"/>
    <property type="molecule type" value="Genomic_DNA"/>
</dbReference>
<evidence type="ECO:0000313" key="4">
    <source>
        <dbReference type="Proteomes" id="UP000053411"/>
    </source>
</evidence>
<dbReference type="AlphaFoldDB" id="A0A0D2K6S2"/>
<dbReference type="Proteomes" id="UP000053411">
    <property type="component" value="Unassembled WGS sequence"/>
</dbReference>
<dbReference type="GO" id="GO:0008270">
    <property type="term" value="F:zinc ion binding"/>
    <property type="evidence" value="ECO:0007669"/>
    <property type="project" value="InterPro"/>
</dbReference>
<dbReference type="InterPro" id="IPR007219">
    <property type="entry name" value="XnlR_reg_dom"/>
</dbReference>
<keyword evidence="4" id="KW-1185">Reference proteome</keyword>
<organism evidence="3 4">
    <name type="scientific">Fonsecaea multimorphosa CBS 102226</name>
    <dbReference type="NCBI Taxonomy" id="1442371"/>
    <lineage>
        <taxon>Eukaryota</taxon>
        <taxon>Fungi</taxon>
        <taxon>Dikarya</taxon>
        <taxon>Ascomycota</taxon>
        <taxon>Pezizomycotina</taxon>
        <taxon>Eurotiomycetes</taxon>
        <taxon>Chaetothyriomycetidae</taxon>
        <taxon>Chaetothyriales</taxon>
        <taxon>Herpotrichiellaceae</taxon>
        <taxon>Fonsecaea</taxon>
    </lineage>
</organism>
<keyword evidence="1" id="KW-0539">Nucleus</keyword>
<dbReference type="PANTHER" id="PTHR46910:SF11">
    <property type="entry name" value="ZN(2)-C6 FUNGAL-TYPE DOMAIN-CONTAINING PROTEIN"/>
    <property type="match status" value="1"/>
</dbReference>
<dbReference type="CDD" id="cd12148">
    <property type="entry name" value="fungal_TF_MHR"/>
    <property type="match status" value="1"/>
</dbReference>
<name>A0A0D2K6S2_9EURO</name>
<evidence type="ECO:0000256" key="1">
    <source>
        <dbReference type="ARBA" id="ARBA00023242"/>
    </source>
</evidence>
<dbReference type="InterPro" id="IPR050987">
    <property type="entry name" value="AtrR-like"/>
</dbReference>
<evidence type="ECO:0000313" key="3">
    <source>
        <dbReference type="EMBL" id="KIY01588.1"/>
    </source>
</evidence>
<dbReference type="PANTHER" id="PTHR46910">
    <property type="entry name" value="TRANSCRIPTION FACTOR PDR1"/>
    <property type="match status" value="1"/>
</dbReference>
<sequence>MARRFQIAELQQVGRLLGKVVGDETILLADTAALWGFFLLENGKKTGNDRNGSQVPPSCLSSALPVLGKDEKLGNTDWIQFQDVFKVFALSLDEVADRFFSGVATWLPIISPQSFRKRLQQFQEKTYSPEFSLLLLAMSIIVIHPLERSSHASSIGLDDIYRFTKSTFAHVQTTTDISATMIQASILIAAYEYACGRLQTAYISIGVSSRMSHVIGLDQHKPKFDTGYTDLESLEGRNIWWGLIILERQILIEDGSRLRCSRTFFPSDDVLLPSLLDSLDEDGRGRNQCPSTILPIVRSSNIDAFGRQGQVAHFLEQMMSVLTNKDEDDIKISALRNIDDDMQQLLAITMSEYRGPGSHCGANATALRLVLSPAVIDEVKNLTRNRTLYLIHQAIFEISSRCTMAKPMNALDSEGSRAAMDATVNMMAEVAKDHLTKITNIDRLPPCAGYNFELCVRHLEARESPSGHDSHSNGALSDLKQMVGTFRRRWPKHGSTTL</sequence>
<evidence type="ECO:0000259" key="2">
    <source>
        <dbReference type="Pfam" id="PF04082"/>
    </source>
</evidence>